<evidence type="ECO:0000256" key="11">
    <source>
        <dbReference type="ARBA" id="ARBA00023136"/>
    </source>
</evidence>
<dbReference type="GeneID" id="83217675"/>
<keyword evidence="10 14" id="KW-0756">Sterol biosynthesis</keyword>
<accession>A0AAD7UWY8</accession>
<feature type="binding site" evidence="14">
    <location>
        <position position="690"/>
    </location>
    <ligand>
        <name>NADP(+)</name>
        <dbReference type="ChEBI" id="CHEBI:58349"/>
    </ligand>
</feature>
<feature type="binding site" evidence="14">
    <location>
        <begin position="195"/>
        <end position="204"/>
    </location>
    <ligand>
        <name>FMN</name>
        <dbReference type="ChEBI" id="CHEBI:58210"/>
    </ligand>
</feature>
<evidence type="ECO:0000256" key="14">
    <source>
        <dbReference type="HAMAP-Rule" id="MF_03212"/>
    </source>
</evidence>
<dbReference type="GO" id="GO:0050660">
    <property type="term" value="F:flavin adenine dinucleotide binding"/>
    <property type="evidence" value="ECO:0007669"/>
    <property type="project" value="UniProtKB-UniRule"/>
</dbReference>
<dbReference type="InterPro" id="IPR003097">
    <property type="entry name" value="CysJ-like_FAD-binding"/>
</dbReference>
<keyword evidence="14" id="KW-0444">Lipid biosynthesis</keyword>
<dbReference type="EMBL" id="JARTCD010000067">
    <property type="protein sequence ID" value="KAJ8654060.1"/>
    <property type="molecule type" value="Genomic_DNA"/>
</dbReference>
<dbReference type="PANTHER" id="PTHR19384:SF17">
    <property type="entry name" value="NADPH--CYTOCHROME P450 REDUCTASE"/>
    <property type="match status" value="1"/>
</dbReference>
<feature type="transmembrane region" description="Helical" evidence="14">
    <location>
        <begin position="9"/>
        <end position="31"/>
    </location>
</feature>
<keyword evidence="4 14" id="KW-0256">Endoplasmic reticulum</keyword>
<evidence type="ECO:0000256" key="7">
    <source>
        <dbReference type="ARBA" id="ARBA00022955"/>
    </source>
</evidence>
<dbReference type="GO" id="GO:0003958">
    <property type="term" value="F:NADPH-hemoprotein reductase activity"/>
    <property type="evidence" value="ECO:0007669"/>
    <property type="project" value="UniProtKB-UniRule"/>
</dbReference>
<comment type="caution">
    <text evidence="14">Lacks conserved residue(s) required for the propagation of feature annotation.</text>
</comment>
<dbReference type="FunFam" id="3.40.50.80:FF:000001">
    <property type="entry name" value="NADPH--cytochrome P450 reductase 1"/>
    <property type="match status" value="1"/>
</dbReference>
<keyword evidence="12 14" id="KW-1207">Sterol metabolism</keyword>
<keyword evidence="19" id="KW-1185">Reference proteome</keyword>
<comment type="function">
    <text evidence="14">This enzyme is required for electron transfer from NADP to cytochrome P450 in microsomes. It can also provide electron transfer to heme oxygenase and cytochrome B5. Involved in ergosterol biosynthesis.</text>
</comment>
<feature type="binding site" evidence="14">
    <location>
        <begin position="503"/>
        <end position="505"/>
    </location>
    <ligand>
        <name>FAD</name>
        <dbReference type="ChEBI" id="CHEBI:57692"/>
    </ligand>
</feature>
<evidence type="ECO:0000256" key="9">
    <source>
        <dbReference type="ARBA" id="ARBA00023002"/>
    </source>
</evidence>
<feature type="binding site" evidence="14">
    <location>
        <position position="586"/>
    </location>
    <ligand>
        <name>NADP(+)</name>
        <dbReference type="ChEBI" id="CHEBI:58349"/>
    </ligand>
</feature>
<feature type="binding site" evidence="14">
    <location>
        <begin position="485"/>
        <end position="488"/>
    </location>
    <ligand>
        <name>FAD</name>
        <dbReference type="ChEBI" id="CHEBI:57692"/>
    </ligand>
</feature>
<dbReference type="InterPro" id="IPR029039">
    <property type="entry name" value="Flavoprotein-like_sf"/>
</dbReference>
<keyword evidence="5 14" id="KW-0274">FAD</keyword>
<keyword evidence="2 14" id="KW-0288">FMN</keyword>
<feature type="region of interest" description="Disordered" evidence="15">
    <location>
        <begin position="41"/>
        <end position="64"/>
    </location>
</feature>
<dbReference type="Pfam" id="PF00175">
    <property type="entry name" value="NAD_binding_1"/>
    <property type="match status" value="1"/>
</dbReference>
<dbReference type="PROSITE" id="PS50902">
    <property type="entry name" value="FLAVODOXIN_LIKE"/>
    <property type="match status" value="1"/>
</dbReference>
<dbReference type="Gene3D" id="3.40.50.360">
    <property type="match status" value="1"/>
</dbReference>
<feature type="binding site" evidence="14">
    <location>
        <position position="230"/>
    </location>
    <ligand>
        <name>FMN</name>
        <dbReference type="ChEBI" id="CHEBI:58210"/>
    </ligand>
</feature>
<keyword evidence="8 14" id="KW-1133">Transmembrane helix</keyword>
<evidence type="ECO:0000256" key="4">
    <source>
        <dbReference type="ARBA" id="ARBA00022824"/>
    </source>
</evidence>
<dbReference type="FunFam" id="3.40.50.360:FF:000024">
    <property type="entry name" value="NADPH--cytochrome P450 reductase"/>
    <property type="match status" value="1"/>
</dbReference>
<keyword evidence="14" id="KW-1003">Cell membrane</keyword>
<comment type="cofactor">
    <cofactor evidence="14">
        <name>FMN</name>
        <dbReference type="ChEBI" id="CHEBI:58210"/>
    </cofactor>
    <text evidence="14">Binds 1 FMN per monomer.</text>
</comment>
<keyword evidence="13 14" id="KW-0753">Steroid metabolism</keyword>
<dbReference type="InterPro" id="IPR017927">
    <property type="entry name" value="FAD-bd_FR_type"/>
</dbReference>
<reference evidence="18 19" key="1">
    <citation type="submission" date="2023-03" db="EMBL/GenBank/DDBJ databases">
        <title>Genome sequence of Lichtheimia ornata CBS 291.66.</title>
        <authorList>
            <person name="Mohabir J.T."/>
            <person name="Shea T.P."/>
            <person name="Kurbessoian T."/>
            <person name="Berby B."/>
            <person name="Fontaine J."/>
            <person name="Livny J."/>
            <person name="Gnirke A."/>
            <person name="Stajich J.E."/>
            <person name="Cuomo C.A."/>
        </authorList>
    </citation>
    <scope>NUCLEOTIDE SEQUENCE [LARGE SCALE GENOMIC DNA]</scope>
    <source>
        <strain evidence="18">CBS 291.66</strain>
    </source>
</reference>
<keyword evidence="14" id="KW-0496">Mitochondrion</keyword>
<feature type="compositionally biased region" description="Low complexity" evidence="15">
    <location>
        <begin position="41"/>
        <end position="53"/>
    </location>
</feature>
<keyword evidence="14" id="KW-0443">Lipid metabolism</keyword>
<dbReference type="PIRSF" id="PIRSF000208">
    <property type="entry name" value="P450R"/>
    <property type="match status" value="1"/>
</dbReference>
<comment type="similarity">
    <text evidence="14">In the C-terminal section; belongs to the flavoprotein pyridine nucleotide cytochrome reductase family.</text>
</comment>
<evidence type="ECO:0000256" key="3">
    <source>
        <dbReference type="ARBA" id="ARBA00022692"/>
    </source>
</evidence>
<evidence type="ECO:0000256" key="1">
    <source>
        <dbReference type="ARBA" id="ARBA00022630"/>
    </source>
</evidence>
<comment type="similarity">
    <text evidence="14">Belongs to the NADPH--cytochrome P450 reductase family.</text>
</comment>
<dbReference type="GO" id="GO:0005741">
    <property type="term" value="C:mitochondrial outer membrane"/>
    <property type="evidence" value="ECO:0007669"/>
    <property type="project" value="UniProtKB-SubCell"/>
</dbReference>
<dbReference type="InterPro" id="IPR001433">
    <property type="entry name" value="OxRdtase_FAD/NAD-bd"/>
</dbReference>
<dbReference type="Gene3D" id="1.20.990.10">
    <property type="entry name" value="NADPH-cytochrome p450 Reductase, Chain A, domain 3"/>
    <property type="match status" value="1"/>
</dbReference>
<dbReference type="Pfam" id="PF00667">
    <property type="entry name" value="FAD_binding_1"/>
    <property type="match status" value="1"/>
</dbReference>
<feature type="binding site" evidence="14">
    <location>
        <position position="509"/>
    </location>
    <ligand>
        <name>FAD</name>
        <dbReference type="ChEBI" id="CHEBI:57692"/>
    </ligand>
</feature>
<keyword evidence="9 14" id="KW-0560">Oxidoreductase</keyword>
<comment type="catalytic activity">
    <reaction evidence="14">
        <text>2 oxidized [cytochrome P450] + NADPH = 2 reduced [cytochrome P450] + NADP(+) + H(+)</text>
        <dbReference type="Rhea" id="RHEA:24040"/>
        <dbReference type="Rhea" id="RHEA-COMP:14627"/>
        <dbReference type="Rhea" id="RHEA-COMP:14628"/>
        <dbReference type="ChEBI" id="CHEBI:15378"/>
        <dbReference type="ChEBI" id="CHEBI:55376"/>
        <dbReference type="ChEBI" id="CHEBI:57783"/>
        <dbReference type="ChEBI" id="CHEBI:58349"/>
        <dbReference type="ChEBI" id="CHEBI:60344"/>
        <dbReference type="EC" id="1.6.2.4"/>
    </reaction>
</comment>
<evidence type="ECO:0000256" key="12">
    <source>
        <dbReference type="ARBA" id="ARBA00023166"/>
    </source>
</evidence>
<keyword evidence="6 14" id="KW-0521">NADP</keyword>
<dbReference type="SUPFAM" id="SSF52343">
    <property type="entry name" value="Ferredoxin reductase-like, C-terminal NADP-linked domain"/>
    <property type="match status" value="1"/>
</dbReference>
<evidence type="ECO:0000259" key="17">
    <source>
        <dbReference type="PROSITE" id="PS51384"/>
    </source>
</evidence>
<dbReference type="Gene3D" id="3.40.50.80">
    <property type="entry name" value="Nucleotide-binding domain of ferredoxin-NADP reductase (FNR) module"/>
    <property type="match status" value="1"/>
</dbReference>
<gene>
    <name evidence="18" type="ORF">O0I10_010271</name>
</gene>
<dbReference type="RefSeq" id="XP_058338974.1">
    <property type="nucleotide sequence ID" value="XM_058490253.1"/>
</dbReference>
<proteinExistence type="inferred from homology"/>
<dbReference type="Proteomes" id="UP001234581">
    <property type="component" value="Unassembled WGS sequence"/>
</dbReference>
<dbReference type="InterPro" id="IPR008254">
    <property type="entry name" value="Flavodoxin/NO_synth"/>
</dbReference>
<evidence type="ECO:0000256" key="6">
    <source>
        <dbReference type="ARBA" id="ARBA00022857"/>
    </source>
</evidence>
<evidence type="ECO:0000259" key="16">
    <source>
        <dbReference type="PROSITE" id="PS50902"/>
    </source>
</evidence>
<keyword evidence="14" id="KW-1000">Mitochondrion outer membrane</keyword>
<evidence type="ECO:0000256" key="5">
    <source>
        <dbReference type="ARBA" id="ARBA00022827"/>
    </source>
</evidence>
<evidence type="ECO:0000313" key="19">
    <source>
        <dbReference type="Proteomes" id="UP001234581"/>
    </source>
</evidence>
<dbReference type="GO" id="GO:0005829">
    <property type="term" value="C:cytosol"/>
    <property type="evidence" value="ECO:0007669"/>
    <property type="project" value="TreeGrafter"/>
</dbReference>
<dbReference type="AlphaFoldDB" id="A0AAD7UWY8"/>
<feature type="binding site" evidence="14">
    <location>
        <begin position="654"/>
        <end position="658"/>
    </location>
    <ligand>
        <name>NADP(+)</name>
        <dbReference type="ChEBI" id="CHEBI:58349"/>
    </ligand>
</feature>
<organism evidence="18 19">
    <name type="scientific">Lichtheimia ornata</name>
    <dbReference type="NCBI Taxonomy" id="688661"/>
    <lineage>
        <taxon>Eukaryota</taxon>
        <taxon>Fungi</taxon>
        <taxon>Fungi incertae sedis</taxon>
        <taxon>Mucoromycota</taxon>
        <taxon>Mucoromycotina</taxon>
        <taxon>Mucoromycetes</taxon>
        <taxon>Mucorales</taxon>
        <taxon>Lichtheimiaceae</taxon>
        <taxon>Lichtheimia</taxon>
    </lineage>
</organism>
<comment type="caution">
    <text evidence="18">The sequence shown here is derived from an EMBL/GenBank/DDBJ whole genome shotgun (WGS) entry which is preliminary data.</text>
</comment>
<evidence type="ECO:0000256" key="10">
    <source>
        <dbReference type="ARBA" id="ARBA00023011"/>
    </source>
</evidence>
<evidence type="ECO:0000256" key="15">
    <source>
        <dbReference type="SAM" id="MobiDB-lite"/>
    </source>
</evidence>
<dbReference type="InterPro" id="IPR001094">
    <property type="entry name" value="Flavdoxin-like"/>
</dbReference>
<comment type="subcellular location">
    <subcellularLocation>
        <location evidence="14">Endoplasmic reticulum membrane</location>
        <topology evidence="14">Single-pass membrane protein</topology>
        <orientation evidence="14">Cytoplasmic side</orientation>
    </subcellularLocation>
    <subcellularLocation>
        <location evidence="14">Mitochondrion outer membrane</location>
        <topology evidence="14">Single-pass membrane protein</topology>
        <orientation evidence="14">Cytoplasmic side</orientation>
    </subcellularLocation>
    <subcellularLocation>
        <location evidence="14">Cell membrane</location>
        <topology evidence="14">Single-pass membrane protein</topology>
        <orientation evidence="14">Cytoplasmic side</orientation>
    </subcellularLocation>
</comment>
<comment type="similarity">
    <text evidence="14">In the N-terminal section; belongs to the flavodoxin family.</text>
</comment>
<dbReference type="GO" id="GO:0010181">
    <property type="term" value="F:FMN binding"/>
    <property type="evidence" value="ECO:0007669"/>
    <property type="project" value="UniProtKB-UniRule"/>
</dbReference>
<dbReference type="PROSITE" id="PS51384">
    <property type="entry name" value="FAD_FR"/>
    <property type="match status" value="1"/>
</dbReference>
<dbReference type="GO" id="GO:0005886">
    <property type="term" value="C:plasma membrane"/>
    <property type="evidence" value="ECO:0007669"/>
    <property type="project" value="UniProtKB-SubCell"/>
</dbReference>
<dbReference type="CDD" id="cd06204">
    <property type="entry name" value="CYPOR"/>
    <property type="match status" value="1"/>
</dbReference>
<feature type="binding site" evidence="14">
    <location>
        <position position="728"/>
    </location>
    <ligand>
        <name>FAD</name>
        <dbReference type="ChEBI" id="CHEBI:57692"/>
    </ligand>
</feature>
<feature type="binding site" evidence="14">
    <location>
        <begin position="139"/>
        <end position="142"/>
    </location>
    <ligand>
        <name>FMN</name>
        <dbReference type="ChEBI" id="CHEBI:58210"/>
    </ligand>
</feature>
<evidence type="ECO:0000256" key="8">
    <source>
        <dbReference type="ARBA" id="ARBA00022989"/>
    </source>
</evidence>
<feature type="binding site" evidence="14">
    <location>
        <begin position="88"/>
        <end position="93"/>
    </location>
    <ligand>
        <name>FMN</name>
        <dbReference type="ChEBI" id="CHEBI:58210"/>
    </ligand>
</feature>
<dbReference type="SUPFAM" id="SSF52218">
    <property type="entry name" value="Flavoproteins"/>
    <property type="match status" value="1"/>
</dbReference>
<keyword evidence="3 14" id="KW-0812">Transmembrane</keyword>
<feature type="binding site" evidence="14">
    <location>
        <begin position="521"/>
        <end position="524"/>
    </location>
    <ligand>
        <name>FAD</name>
        <dbReference type="ChEBI" id="CHEBI:57692"/>
    </ligand>
</feature>
<dbReference type="GO" id="GO:0005789">
    <property type="term" value="C:endoplasmic reticulum membrane"/>
    <property type="evidence" value="ECO:0007669"/>
    <property type="project" value="UniProtKB-SubCell"/>
</dbReference>
<keyword evidence="11 14" id="KW-0472">Membrane</keyword>
<keyword evidence="7 14" id="KW-0752">Steroid biosynthesis</keyword>
<name>A0AAD7UWY8_9FUNG</name>
<dbReference type="HAMAP" id="MF_03212">
    <property type="entry name" value="NCPR"/>
    <property type="match status" value="1"/>
</dbReference>
<evidence type="ECO:0000256" key="13">
    <source>
        <dbReference type="ARBA" id="ARBA00023221"/>
    </source>
</evidence>
<dbReference type="Pfam" id="PF00258">
    <property type="entry name" value="Flavodoxin_1"/>
    <property type="match status" value="1"/>
</dbReference>
<feature type="domain" description="FAD-binding FR-type" evidence="17">
    <location>
        <begin position="301"/>
        <end position="572"/>
    </location>
</feature>
<dbReference type="InterPro" id="IPR001709">
    <property type="entry name" value="Flavoprot_Pyr_Nucl_cyt_Rdtase"/>
</dbReference>
<comment type="cofactor">
    <cofactor evidence="14">
        <name>FAD</name>
        <dbReference type="ChEBI" id="CHEBI:57692"/>
    </cofactor>
    <text evidence="14">Binds 1 FAD per monomer.</text>
</comment>
<dbReference type="PRINTS" id="PR00371">
    <property type="entry name" value="FPNCR"/>
</dbReference>
<dbReference type="GO" id="GO:0050661">
    <property type="term" value="F:NADP binding"/>
    <property type="evidence" value="ECO:0007669"/>
    <property type="project" value="UniProtKB-UniRule"/>
</dbReference>
<dbReference type="PRINTS" id="PR00369">
    <property type="entry name" value="FLAVODOXIN"/>
</dbReference>
<protein>
    <recommendedName>
        <fullName evidence="14">NADPH--cytochrome P450 reductase</fullName>
        <shortName evidence="14">CPR</shortName>
        <shortName evidence="14">P450R</shortName>
        <ecNumber evidence="14">1.6.2.4</ecNumber>
    </recommendedName>
</protein>
<keyword evidence="1 14" id="KW-0285">Flavoprotein</keyword>
<dbReference type="InterPro" id="IPR039261">
    <property type="entry name" value="FNR_nucleotide-bd"/>
</dbReference>
<feature type="binding site" evidence="14">
    <location>
        <position position="319"/>
    </location>
    <ligand>
        <name>NADP(+)</name>
        <dbReference type="ChEBI" id="CHEBI:58349"/>
    </ligand>
</feature>
<feature type="domain" description="Flavodoxin-like" evidence="16">
    <location>
        <begin position="82"/>
        <end position="246"/>
    </location>
</feature>
<dbReference type="InterPro" id="IPR023173">
    <property type="entry name" value="NADPH_Cyt_P450_Rdtase_alpha"/>
</dbReference>
<dbReference type="SUPFAM" id="SSF63380">
    <property type="entry name" value="Riboflavin synthase domain-like"/>
    <property type="match status" value="1"/>
</dbReference>
<dbReference type="GO" id="GO:0006696">
    <property type="term" value="P:ergosterol biosynthetic process"/>
    <property type="evidence" value="ECO:0007669"/>
    <property type="project" value="UniProtKB-UniRule"/>
</dbReference>
<evidence type="ECO:0000256" key="2">
    <source>
        <dbReference type="ARBA" id="ARBA00022643"/>
    </source>
</evidence>
<dbReference type="InterPro" id="IPR023208">
    <property type="entry name" value="P450R"/>
</dbReference>
<dbReference type="PANTHER" id="PTHR19384">
    <property type="entry name" value="NITRIC OXIDE SYNTHASE-RELATED"/>
    <property type="match status" value="1"/>
</dbReference>
<dbReference type="EC" id="1.6.2.4" evidence="14"/>
<dbReference type="InterPro" id="IPR017938">
    <property type="entry name" value="Riboflavin_synthase-like_b-brl"/>
</dbReference>
<feature type="binding site" evidence="14">
    <location>
        <begin position="648"/>
        <end position="649"/>
    </location>
    <ligand>
        <name>NADP(+)</name>
        <dbReference type="ChEBI" id="CHEBI:58349"/>
    </ligand>
</feature>
<dbReference type="Gene3D" id="2.40.30.10">
    <property type="entry name" value="Translation factors"/>
    <property type="match status" value="1"/>
</dbReference>
<evidence type="ECO:0000313" key="18">
    <source>
        <dbReference type="EMBL" id="KAJ8654060.1"/>
    </source>
</evidence>
<sequence length="729" mass="81247">MSTLKKQPILISHALDIIVFGSIGIGALIWLTSKLRSSGNNNNRSIGSGSSSGDNGGAAPPKAQPKVERNFVKIMEQQDRRVIFFYGSQTGTAEDYASRLAKECSQKYGVNCMTADIELYDMSYLDTLPQDKLAVFVMATYGEGEPTDNAVSFWDLIMEETVEFSNSPIGGGDEEDDQPQQQQPLNQLRYMVFGLGNKTYEHYNAVARLLDQRLSALGAKIVGERGEGDDDGSLEEDFLAWQEQMWPAFCDALGVDESGAGGAAARQPTFAVNVVEDYDADKVYMGELAEWSQQTQMHGAKHPYAASFTSRDLFQGGDRHCLHLEIDLSGAKGLSYQTGDHVAIWPTNNDTEINRLASVLGLSDKLDQVIRIDAIDPAASKKHPFPVPTTYRAAFRHYLDICAPVSRQTLMSLVEYAPTAASQEALRTLATDKDEYREKVGEAVRNLGEVLELCQDDEGTTAAPGFFESVPFDLVVESLSRLQPRYYSISSSSRTHPTQVAVTAVTLAYQPTLTPNRTVYGVNTNYLWQMHAAQHKDIDTSDIPSYDLKGPRNVLDATRLPVHIRHSQFKLPRNNALPVIMVGPGTGVAPFRGFVHERAALKREGKEVGPTILFYGCRHPKQDFLYADEWPELFDTLGDDSQIITAFSRETEHKVYVQHRLQEHGEQMWQWIEKGAYIYVCGDAKNMARDVQQTFIGFAEKYGGKSNEQAQDYVKKLRSTGRYQEDVWS</sequence>